<proteinExistence type="predicted"/>
<dbReference type="RefSeq" id="XP_015074807.1">
    <property type="nucleotide sequence ID" value="XM_015219321.1"/>
</dbReference>
<dbReference type="Proteomes" id="UP000694930">
    <property type="component" value="Chromosome 1"/>
</dbReference>
<evidence type="ECO:0000313" key="1">
    <source>
        <dbReference type="Proteomes" id="UP000694930"/>
    </source>
</evidence>
<evidence type="ECO:0000313" key="2">
    <source>
        <dbReference type="RefSeq" id="XP_015074807.1"/>
    </source>
</evidence>
<gene>
    <name evidence="2" type="primary">LOC107018755</name>
</gene>
<dbReference type="PANTHER" id="PTHR11439">
    <property type="entry name" value="GAG-POL-RELATED RETROTRANSPOSON"/>
    <property type="match status" value="1"/>
</dbReference>
<accession>A0ABM1GRE7</accession>
<organism evidence="1 2">
    <name type="scientific">Solanum pennellii</name>
    <name type="common">Tomato</name>
    <name type="synonym">Lycopersicon pennellii</name>
    <dbReference type="NCBI Taxonomy" id="28526"/>
    <lineage>
        <taxon>Eukaryota</taxon>
        <taxon>Viridiplantae</taxon>
        <taxon>Streptophyta</taxon>
        <taxon>Embryophyta</taxon>
        <taxon>Tracheophyta</taxon>
        <taxon>Spermatophyta</taxon>
        <taxon>Magnoliopsida</taxon>
        <taxon>eudicotyledons</taxon>
        <taxon>Gunneridae</taxon>
        <taxon>Pentapetalae</taxon>
        <taxon>asterids</taxon>
        <taxon>lamiids</taxon>
        <taxon>Solanales</taxon>
        <taxon>Solanaceae</taxon>
        <taxon>Solanoideae</taxon>
        <taxon>Solaneae</taxon>
        <taxon>Solanum</taxon>
        <taxon>Solanum subgen. Lycopersicon</taxon>
    </lineage>
</organism>
<protein>
    <submittedName>
        <fullName evidence="2">Uncharacterized protein LOC107018755</fullName>
    </submittedName>
</protein>
<keyword evidence="1" id="KW-1185">Reference proteome</keyword>
<dbReference type="PANTHER" id="PTHR11439:SF497">
    <property type="entry name" value="CYSTEINE-RICH RLK (RECEPTOR-LIKE PROTEIN KINASE) 8"/>
    <property type="match status" value="1"/>
</dbReference>
<reference evidence="2" key="2">
    <citation type="submission" date="2025-08" db="UniProtKB">
        <authorList>
            <consortium name="RefSeq"/>
        </authorList>
    </citation>
    <scope>IDENTIFICATION</scope>
</reference>
<reference evidence="1" key="1">
    <citation type="journal article" date="2014" name="Nat. Genet.">
        <title>The genome of the stress-tolerant wild tomato species Solanum pennellii.</title>
        <authorList>
            <person name="Bolger A."/>
            <person name="Scossa F."/>
            <person name="Bolger M.E."/>
            <person name="Lanz C."/>
            <person name="Maumus F."/>
            <person name="Tohge T."/>
            <person name="Quesneville H."/>
            <person name="Alseekh S."/>
            <person name="Sorensen I."/>
            <person name="Lichtenstein G."/>
            <person name="Fich E.A."/>
            <person name="Conte M."/>
            <person name="Keller H."/>
            <person name="Schneeberger K."/>
            <person name="Schwacke R."/>
            <person name="Ofner I."/>
            <person name="Vrebalov J."/>
            <person name="Xu Y."/>
            <person name="Osorio S."/>
            <person name="Aflitos S.A."/>
            <person name="Schijlen E."/>
            <person name="Jimenez-Gomez J.M."/>
            <person name="Ryngajllo M."/>
            <person name="Kimura S."/>
            <person name="Kumar R."/>
            <person name="Koenig D."/>
            <person name="Headland L.R."/>
            <person name="Maloof J.N."/>
            <person name="Sinha N."/>
            <person name="van Ham R.C."/>
            <person name="Lankhorst R.K."/>
            <person name="Mao L."/>
            <person name="Vogel A."/>
            <person name="Arsova B."/>
            <person name="Panstruga R."/>
            <person name="Fei Z."/>
            <person name="Rose J.K."/>
            <person name="Zamir D."/>
            <person name="Carrari F."/>
            <person name="Giovannoni J.J."/>
            <person name="Weigel D."/>
            <person name="Usadel B."/>
            <person name="Fernie A.R."/>
        </authorList>
    </citation>
    <scope>NUCLEOTIDE SEQUENCE [LARGE SCALE GENOMIC DNA]</scope>
    <source>
        <strain evidence="1">cv. LA0716</strain>
    </source>
</reference>
<sequence>MEEELLALKENGTSDIVSCPSNVHPIRCKWVYSIKLNSEGTLDRYKARLVVLGLEVHNIDSGLFLNQHKYAHHLISFPGLQDSSSVDTPFELNVKYLHKEGDILPDPTMFRQLVGSLNYFTITRPDISFAVQQVSQLMQTPRHIHLEAVHGIIRYLLGTSTRGLFFPSASPNYLNSFSDSEWAGCVDTSRSVIGWCMFLG</sequence>
<dbReference type="GeneID" id="107018755"/>
<name>A0ABM1GRE7_SOLPN</name>